<keyword evidence="3" id="KW-0963">Cytoplasm</keyword>
<protein>
    <recommendedName>
        <fullName evidence="13">N-terminal methionine N(alpha)-acetyltransferase NatC</fullName>
        <ecNumber evidence="13">2.3.1.256</ecNumber>
    </recommendedName>
    <alternativeName>
        <fullName evidence="14">N-acetyltransferase MAK3 homolog</fullName>
    </alternativeName>
    <alternativeName>
        <fullName evidence="15">NatC catalytic subunit</fullName>
    </alternativeName>
</protein>
<keyword evidence="5" id="KW-0539">Nucleus</keyword>
<evidence type="ECO:0000256" key="13">
    <source>
        <dbReference type="ARBA" id="ARBA00066994"/>
    </source>
</evidence>
<evidence type="ECO:0000256" key="3">
    <source>
        <dbReference type="ARBA" id="ARBA00022490"/>
    </source>
</evidence>
<comment type="subcellular location">
    <subcellularLocation>
        <location evidence="2">Cytoplasm</location>
    </subcellularLocation>
    <subcellularLocation>
        <location evidence="1">Nucleus</location>
    </subcellularLocation>
</comment>
<sequence length="251" mass="29016">MAIGSQKQTTSNLDVTIGTLRRCLGMVVTSNRSVSPQSKEEGSSCMEEAVPERSKWPHCQHLISHDEPRAGEQPENIRIVQYKDENQIGDIMRLITKDLSEPYSIYTYRYFIHNWPELCLLAYDTNRCSYVGAVVCKLERNSEDRRKGYVAMLAVDESCRRLGLGTKLVRRAIQNMQAQGCDEVVLETEVSNKNAQRLYSNLGFIREKRLIRYYLNGGDAFRLKLIFSTAYPIDVYYQRELAMRRYSDDDQ</sequence>
<evidence type="ECO:0000256" key="11">
    <source>
        <dbReference type="ARBA" id="ARBA00052362"/>
    </source>
</evidence>
<evidence type="ECO:0000256" key="1">
    <source>
        <dbReference type="ARBA" id="ARBA00004123"/>
    </source>
</evidence>
<dbReference type="FunFam" id="3.40.630.30:FF:000010">
    <property type="entry name" value="Putative N-alpha-acetyltransferase 30"/>
    <property type="match status" value="1"/>
</dbReference>
<dbReference type="Pfam" id="PF00583">
    <property type="entry name" value="Acetyltransf_1"/>
    <property type="match status" value="1"/>
</dbReference>
<evidence type="ECO:0000256" key="7">
    <source>
        <dbReference type="ARBA" id="ARBA00024025"/>
    </source>
</evidence>
<evidence type="ECO:0000256" key="15">
    <source>
        <dbReference type="ARBA" id="ARBA00078622"/>
    </source>
</evidence>
<dbReference type="InterPro" id="IPR000182">
    <property type="entry name" value="GNAT_dom"/>
</dbReference>
<evidence type="ECO:0000256" key="6">
    <source>
        <dbReference type="ARBA" id="ARBA00023315"/>
    </source>
</evidence>
<comment type="similarity">
    <text evidence="7">Belongs to the acetyltransferase family. MAK3 subfamily.</text>
</comment>
<evidence type="ECO:0000256" key="12">
    <source>
        <dbReference type="ARBA" id="ARBA00052477"/>
    </source>
</evidence>
<proteinExistence type="inferred from homology"/>
<dbReference type="SUPFAM" id="SSF55729">
    <property type="entry name" value="Acyl-CoA N-acyltransferases (Nat)"/>
    <property type="match status" value="1"/>
</dbReference>
<dbReference type="AlphaFoldDB" id="A0A8S1HST3"/>
<dbReference type="PROSITE" id="PS51186">
    <property type="entry name" value="GNAT"/>
    <property type="match status" value="1"/>
</dbReference>
<dbReference type="Gene3D" id="3.40.630.30">
    <property type="match status" value="1"/>
</dbReference>
<reference evidence="17" key="1">
    <citation type="submission" date="2020-10" db="EMBL/GenBank/DDBJ databases">
        <authorList>
            <person name="Kikuchi T."/>
        </authorList>
    </citation>
    <scope>NUCLEOTIDE SEQUENCE</scope>
    <source>
        <strain evidence="17">NKZ352</strain>
    </source>
</reference>
<comment type="caution">
    <text evidence="17">The sequence shown here is derived from an EMBL/GenBank/DDBJ whole genome shotgun (WGS) entry which is preliminary data.</text>
</comment>
<dbReference type="EC" id="2.3.1.256" evidence="13"/>
<dbReference type="GO" id="GO:0031417">
    <property type="term" value="C:NatC complex"/>
    <property type="evidence" value="ECO:0007669"/>
    <property type="project" value="TreeGrafter"/>
</dbReference>
<evidence type="ECO:0000256" key="2">
    <source>
        <dbReference type="ARBA" id="ARBA00004496"/>
    </source>
</evidence>
<comment type="catalytic activity">
    <reaction evidence="11">
        <text>N-terminal L-methionyl-L-phenylalanyl-[protein] + acetyl-CoA = N-terminal N(alpha)-acetyl-L-methionyl-L-phenylalanyl-[protein] + CoA + H(+)</text>
        <dbReference type="Rhea" id="RHEA:50528"/>
        <dbReference type="Rhea" id="RHEA-COMP:12715"/>
        <dbReference type="Rhea" id="RHEA-COMP:12716"/>
        <dbReference type="ChEBI" id="CHEBI:15378"/>
        <dbReference type="ChEBI" id="CHEBI:57287"/>
        <dbReference type="ChEBI" id="CHEBI:57288"/>
        <dbReference type="ChEBI" id="CHEBI:133382"/>
        <dbReference type="ChEBI" id="CHEBI:133383"/>
        <dbReference type="EC" id="2.3.1.256"/>
    </reaction>
</comment>
<dbReference type="OrthoDB" id="249099at2759"/>
<dbReference type="InterPro" id="IPR044542">
    <property type="entry name" value="NAA30-like"/>
</dbReference>
<dbReference type="PANTHER" id="PTHR45896">
    <property type="entry name" value="N-ALPHA-ACETYLTRANSFERASE 30"/>
    <property type="match status" value="1"/>
</dbReference>
<evidence type="ECO:0000256" key="5">
    <source>
        <dbReference type="ARBA" id="ARBA00023242"/>
    </source>
</evidence>
<name>A0A8S1HST3_9PELO</name>
<dbReference type="PANTHER" id="PTHR45896:SF1">
    <property type="entry name" value="N-ALPHA-ACETYLTRANSFERASE 30"/>
    <property type="match status" value="1"/>
</dbReference>
<evidence type="ECO:0000256" key="4">
    <source>
        <dbReference type="ARBA" id="ARBA00022679"/>
    </source>
</evidence>
<comment type="catalytic activity">
    <reaction evidence="8">
        <text>N-terminal L-methionyl-L-isoleucyl-[protein] + acetyl-CoA = N-terminal N(alpha)-acetyl-L-methionyl-L-isoleucyl-[protein] + CoA + H(+)</text>
        <dbReference type="Rhea" id="RHEA:50524"/>
        <dbReference type="Rhea" id="RHEA-COMP:12713"/>
        <dbReference type="Rhea" id="RHEA-COMP:12714"/>
        <dbReference type="ChEBI" id="CHEBI:15378"/>
        <dbReference type="ChEBI" id="CHEBI:57287"/>
        <dbReference type="ChEBI" id="CHEBI:57288"/>
        <dbReference type="ChEBI" id="CHEBI:133379"/>
        <dbReference type="ChEBI" id="CHEBI:133380"/>
        <dbReference type="EC" id="2.3.1.256"/>
    </reaction>
</comment>
<keyword evidence="18" id="KW-1185">Reference proteome</keyword>
<comment type="catalytic activity">
    <reaction evidence="9">
        <text>N-terminal L-methionyl-L-leucyl-[protein] + acetyl-CoA = N-terminal N(alpha)-acetyl-L-methionyl-L-leucyl-[protein] + CoA + H(+)</text>
        <dbReference type="Rhea" id="RHEA:50520"/>
        <dbReference type="Rhea" id="RHEA-COMP:12711"/>
        <dbReference type="Rhea" id="RHEA-COMP:12712"/>
        <dbReference type="ChEBI" id="CHEBI:15378"/>
        <dbReference type="ChEBI" id="CHEBI:57287"/>
        <dbReference type="ChEBI" id="CHEBI:57288"/>
        <dbReference type="ChEBI" id="CHEBI:133377"/>
        <dbReference type="ChEBI" id="CHEBI:133378"/>
        <dbReference type="EC" id="2.3.1.256"/>
    </reaction>
</comment>
<organism evidence="17 18">
    <name type="scientific">Caenorhabditis auriculariae</name>
    <dbReference type="NCBI Taxonomy" id="2777116"/>
    <lineage>
        <taxon>Eukaryota</taxon>
        <taxon>Metazoa</taxon>
        <taxon>Ecdysozoa</taxon>
        <taxon>Nematoda</taxon>
        <taxon>Chromadorea</taxon>
        <taxon>Rhabditida</taxon>
        <taxon>Rhabditina</taxon>
        <taxon>Rhabditomorpha</taxon>
        <taxon>Rhabditoidea</taxon>
        <taxon>Rhabditidae</taxon>
        <taxon>Peloderinae</taxon>
        <taxon>Caenorhabditis</taxon>
    </lineage>
</organism>
<dbReference type="Proteomes" id="UP000835052">
    <property type="component" value="Unassembled WGS sequence"/>
</dbReference>
<accession>A0A8S1HST3</accession>
<evidence type="ECO:0000259" key="16">
    <source>
        <dbReference type="PROSITE" id="PS51186"/>
    </source>
</evidence>
<evidence type="ECO:0000313" key="18">
    <source>
        <dbReference type="Proteomes" id="UP000835052"/>
    </source>
</evidence>
<gene>
    <name evidence="17" type="ORF">CAUJ_LOCUS12029</name>
</gene>
<dbReference type="GO" id="GO:0005634">
    <property type="term" value="C:nucleus"/>
    <property type="evidence" value="ECO:0007669"/>
    <property type="project" value="UniProtKB-SubCell"/>
</dbReference>
<dbReference type="InterPro" id="IPR016181">
    <property type="entry name" value="Acyl_CoA_acyltransferase"/>
</dbReference>
<evidence type="ECO:0000256" key="14">
    <source>
        <dbReference type="ARBA" id="ARBA00076746"/>
    </source>
</evidence>
<evidence type="ECO:0000256" key="10">
    <source>
        <dbReference type="ARBA" id="ARBA00052207"/>
    </source>
</evidence>
<evidence type="ECO:0000313" key="17">
    <source>
        <dbReference type="EMBL" id="CAD6196114.1"/>
    </source>
</evidence>
<evidence type="ECO:0000256" key="8">
    <source>
        <dbReference type="ARBA" id="ARBA00050754"/>
    </source>
</evidence>
<dbReference type="CDD" id="cd04301">
    <property type="entry name" value="NAT_SF"/>
    <property type="match status" value="1"/>
</dbReference>
<comment type="catalytic activity">
    <reaction evidence="10">
        <text>N-terminal L-methionyl-L-tyrosyl-[protein] + acetyl-CoA = N-terminal N(alpha)-acetyl-L-methionyl-L-tyrosyl-[protein] + CoA + H(+)</text>
        <dbReference type="Rhea" id="RHEA:50532"/>
        <dbReference type="Rhea" id="RHEA-COMP:12717"/>
        <dbReference type="Rhea" id="RHEA-COMP:12718"/>
        <dbReference type="ChEBI" id="CHEBI:15378"/>
        <dbReference type="ChEBI" id="CHEBI:57287"/>
        <dbReference type="ChEBI" id="CHEBI:57288"/>
        <dbReference type="ChEBI" id="CHEBI:133384"/>
        <dbReference type="ChEBI" id="CHEBI:133385"/>
        <dbReference type="EC" id="2.3.1.256"/>
    </reaction>
</comment>
<feature type="domain" description="N-acetyltransferase" evidence="16">
    <location>
        <begin position="77"/>
        <end position="228"/>
    </location>
</feature>
<dbReference type="EMBL" id="CAJGYM010000066">
    <property type="protein sequence ID" value="CAD6196114.1"/>
    <property type="molecule type" value="Genomic_DNA"/>
</dbReference>
<keyword evidence="4" id="KW-0808">Transferase</keyword>
<comment type="catalytic activity">
    <reaction evidence="12">
        <text>N-terminal L-methionyl-L-tryptophyl-[protein] + acetyl-CoA = N-terminal N(alpha)-acetyl-L-methionyl-L-tryptophyl-[protein] + CoA + H(+)</text>
        <dbReference type="Rhea" id="RHEA:50560"/>
        <dbReference type="Rhea" id="RHEA-COMP:12724"/>
        <dbReference type="Rhea" id="RHEA-COMP:12725"/>
        <dbReference type="ChEBI" id="CHEBI:15378"/>
        <dbReference type="ChEBI" id="CHEBI:57287"/>
        <dbReference type="ChEBI" id="CHEBI:57288"/>
        <dbReference type="ChEBI" id="CHEBI:133386"/>
        <dbReference type="ChEBI" id="CHEBI:133387"/>
        <dbReference type="EC" id="2.3.1.256"/>
    </reaction>
</comment>
<evidence type="ECO:0000256" key="9">
    <source>
        <dbReference type="ARBA" id="ARBA00051225"/>
    </source>
</evidence>
<dbReference type="GO" id="GO:0120518">
    <property type="term" value="F:protein N-terminal-methionine acetyltransferase activity"/>
    <property type="evidence" value="ECO:0007669"/>
    <property type="project" value="UniProtKB-EC"/>
</dbReference>
<keyword evidence="6" id="KW-0012">Acyltransferase</keyword>